<feature type="domain" description="Peptidase S11 D-alanyl-D-alanine carboxypeptidase A N-terminal" evidence="10">
    <location>
        <begin position="94"/>
        <end position="316"/>
    </location>
</feature>
<evidence type="ECO:0000313" key="11">
    <source>
        <dbReference type="EMBL" id="KKR99474.1"/>
    </source>
</evidence>
<evidence type="ECO:0000256" key="5">
    <source>
        <dbReference type="ARBA" id="ARBA00022984"/>
    </source>
</evidence>
<dbReference type="SUPFAM" id="SSF56601">
    <property type="entry name" value="beta-lactamase/transpeptidase-like"/>
    <property type="match status" value="1"/>
</dbReference>
<evidence type="ECO:0000256" key="6">
    <source>
        <dbReference type="ARBA" id="ARBA00023316"/>
    </source>
</evidence>
<dbReference type="PRINTS" id="PR00725">
    <property type="entry name" value="DADACBPTASE1"/>
</dbReference>
<evidence type="ECO:0000256" key="7">
    <source>
        <dbReference type="PIRSR" id="PIRSR618044-1"/>
    </source>
</evidence>
<accession>A0A0G0VEZ8</accession>
<feature type="active site" evidence="7">
    <location>
        <position position="174"/>
    </location>
</feature>
<name>A0A0G0VEZ8_9BACT</name>
<proteinExistence type="inferred from homology"/>
<dbReference type="GO" id="GO:0006508">
    <property type="term" value="P:proteolysis"/>
    <property type="evidence" value="ECO:0007669"/>
    <property type="project" value="InterPro"/>
</dbReference>
<evidence type="ECO:0000256" key="4">
    <source>
        <dbReference type="ARBA" id="ARBA00022960"/>
    </source>
</evidence>
<feature type="binding site" evidence="8">
    <location>
        <position position="285"/>
    </location>
    <ligand>
        <name>substrate</name>
    </ligand>
</feature>
<dbReference type="GO" id="GO:0009002">
    <property type="term" value="F:serine-type D-Ala-D-Ala carboxypeptidase activity"/>
    <property type="evidence" value="ECO:0007669"/>
    <property type="project" value="InterPro"/>
</dbReference>
<organism evidence="11 12">
    <name type="scientific">Candidatus Magasanikbacteria bacterium GW2011_GWC2_41_17</name>
    <dbReference type="NCBI Taxonomy" id="1619048"/>
    <lineage>
        <taxon>Bacteria</taxon>
        <taxon>Candidatus Magasanikiibacteriota</taxon>
    </lineage>
</organism>
<keyword evidence="3" id="KW-0378">Hydrolase</keyword>
<keyword evidence="2" id="KW-0732">Signal</keyword>
<evidence type="ECO:0000313" key="12">
    <source>
        <dbReference type="Proteomes" id="UP000034108"/>
    </source>
</evidence>
<dbReference type="STRING" id="1619048.UU49_C0006G0030"/>
<evidence type="ECO:0000256" key="1">
    <source>
        <dbReference type="ARBA" id="ARBA00007164"/>
    </source>
</evidence>
<evidence type="ECO:0000259" key="10">
    <source>
        <dbReference type="Pfam" id="PF00768"/>
    </source>
</evidence>
<keyword evidence="4" id="KW-0133">Cell shape</keyword>
<feature type="active site" description="Proton acceptor" evidence="7">
    <location>
        <position position="123"/>
    </location>
</feature>
<evidence type="ECO:0000256" key="3">
    <source>
        <dbReference type="ARBA" id="ARBA00022801"/>
    </source>
</evidence>
<keyword evidence="6" id="KW-0961">Cell wall biogenesis/degradation</keyword>
<dbReference type="PANTHER" id="PTHR21581:SF6">
    <property type="entry name" value="TRAFFICKING PROTEIN PARTICLE COMPLEX SUBUNIT 12"/>
    <property type="match status" value="1"/>
</dbReference>
<evidence type="ECO:0000256" key="8">
    <source>
        <dbReference type="PIRSR" id="PIRSR618044-2"/>
    </source>
</evidence>
<dbReference type="PANTHER" id="PTHR21581">
    <property type="entry name" value="D-ALANYL-D-ALANINE CARBOXYPEPTIDASE"/>
    <property type="match status" value="1"/>
</dbReference>
<dbReference type="InterPro" id="IPR018044">
    <property type="entry name" value="Peptidase_S11"/>
</dbReference>
<protein>
    <recommendedName>
        <fullName evidence="10">Peptidase S11 D-alanyl-D-alanine carboxypeptidase A N-terminal domain-containing protein</fullName>
    </recommendedName>
</protein>
<dbReference type="InterPro" id="IPR001967">
    <property type="entry name" value="Peptidase_S11_N"/>
</dbReference>
<dbReference type="GO" id="GO:0071555">
    <property type="term" value="P:cell wall organization"/>
    <property type="evidence" value="ECO:0007669"/>
    <property type="project" value="UniProtKB-KW"/>
</dbReference>
<comment type="similarity">
    <text evidence="1 9">Belongs to the peptidase S11 family.</text>
</comment>
<evidence type="ECO:0000256" key="9">
    <source>
        <dbReference type="RuleBase" id="RU004016"/>
    </source>
</evidence>
<dbReference type="Proteomes" id="UP000034108">
    <property type="component" value="Unassembled WGS sequence"/>
</dbReference>
<sequence>MISQFLFKTFIWQAFIFLGLSGGGFPTAPVSVLNNQSMREQMAEKAAAEQIGGDSLIISAAPIKTLPLALSRSERAPQRKSNTGDFDIKKNTFKSAFVMDEDTENQLFADNENEVRSIGSLTKLMTALVFLDTTPQWDKIVAIEAADGSQGRLNVIEGEQATVKDLFHVSLISSSNNATMALARSTGLSMEEFVKKMNVKAVDLGLKQTTFTEPTGLDPANQSTAKEIAWLLKFALSEKAIQEVVVKKNYVFNLMPNGPARSISSTNVLLSERLPVGAIKIVGGKTGFVEEAGYCFAVALENKDGHQIITVVLGSDTHYGRFSEARALVEWVFSSYAWPPVAETF</sequence>
<evidence type="ECO:0000256" key="2">
    <source>
        <dbReference type="ARBA" id="ARBA00022729"/>
    </source>
</evidence>
<dbReference type="InterPro" id="IPR012338">
    <property type="entry name" value="Beta-lactam/transpept-like"/>
</dbReference>
<dbReference type="GO" id="GO:0009252">
    <property type="term" value="P:peptidoglycan biosynthetic process"/>
    <property type="evidence" value="ECO:0007669"/>
    <property type="project" value="UniProtKB-KW"/>
</dbReference>
<comment type="caution">
    <text evidence="11">The sequence shown here is derived from an EMBL/GenBank/DDBJ whole genome shotgun (WGS) entry which is preliminary data.</text>
</comment>
<dbReference type="EMBL" id="LCAV01000006">
    <property type="protein sequence ID" value="KKR99474.1"/>
    <property type="molecule type" value="Genomic_DNA"/>
</dbReference>
<feature type="active site" description="Acyl-ester intermediate" evidence="7">
    <location>
        <position position="120"/>
    </location>
</feature>
<dbReference type="AlphaFoldDB" id="A0A0G0VEZ8"/>
<keyword evidence="5" id="KW-0573">Peptidoglycan synthesis</keyword>
<gene>
    <name evidence="11" type="ORF">UU49_C0006G0030</name>
</gene>
<dbReference type="Gene3D" id="3.40.710.10">
    <property type="entry name" value="DD-peptidase/beta-lactamase superfamily"/>
    <property type="match status" value="1"/>
</dbReference>
<dbReference type="Pfam" id="PF00768">
    <property type="entry name" value="Peptidase_S11"/>
    <property type="match status" value="1"/>
</dbReference>
<dbReference type="GO" id="GO:0008360">
    <property type="term" value="P:regulation of cell shape"/>
    <property type="evidence" value="ECO:0007669"/>
    <property type="project" value="UniProtKB-KW"/>
</dbReference>
<reference evidence="11 12" key="1">
    <citation type="journal article" date="2015" name="Nature">
        <title>rRNA introns, odd ribosomes, and small enigmatic genomes across a large radiation of phyla.</title>
        <authorList>
            <person name="Brown C.T."/>
            <person name="Hug L.A."/>
            <person name="Thomas B.C."/>
            <person name="Sharon I."/>
            <person name="Castelle C.J."/>
            <person name="Singh A."/>
            <person name="Wilkins M.J."/>
            <person name="Williams K.H."/>
            <person name="Banfield J.F."/>
        </authorList>
    </citation>
    <scope>NUCLEOTIDE SEQUENCE [LARGE SCALE GENOMIC DNA]</scope>
</reference>